<keyword evidence="3" id="KW-1185">Reference proteome</keyword>
<reference evidence="2 3" key="1">
    <citation type="submission" date="2015-04" db="EMBL/GenBank/DDBJ databases">
        <authorList>
            <person name="Syromyatnikov M.Y."/>
            <person name="Popov V.N."/>
        </authorList>
    </citation>
    <scope>NUCLEOTIDE SEQUENCE [LARGE SCALE GENOMIC DNA]</scope>
</reference>
<dbReference type="Proteomes" id="UP000183832">
    <property type="component" value="Unassembled WGS sequence"/>
</dbReference>
<dbReference type="AlphaFoldDB" id="A0A1J1HY63"/>
<evidence type="ECO:0000313" key="2">
    <source>
        <dbReference type="EMBL" id="CRK93031.1"/>
    </source>
</evidence>
<gene>
    <name evidence="2" type="ORF">CLUMA_CG006684</name>
</gene>
<keyword evidence="1" id="KW-0812">Transmembrane</keyword>
<keyword evidence="1" id="KW-0472">Membrane</keyword>
<name>A0A1J1HY63_9DIPT</name>
<dbReference type="EMBL" id="CVRI01000036">
    <property type="protein sequence ID" value="CRK93031.1"/>
    <property type="molecule type" value="Genomic_DNA"/>
</dbReference>
<evidence type="ECO:0000313" key="3">
    <source>
        <dbReference type="Proteomes" id="UP000183832"/>
    </source>
</evidence>
<keyword evidence="1" id="KW-1133">Transmembrane helix</keyword>
<protein>
    <submittedName>
        <fullName evidence="2">CLUMA_CG006684, isoform A</fullName>
    </submittedName>
</protein>
<accession>A0A1J1HY63</accession>
<proteinExistence type="predicted"/>
<feature type="transmembrane region" description="Helical" evidence="1">
    <location>
        <begin position="73"/>
        <end position="93"/>
    </location>
</feature>
<evidence type="ECO:0000256" key="1">
    <source>
        <dbReference type="SAM" id="Phobius"/>
    </source>
</evidence>
<organism evidence="2 3">
    <name type="scientific">Clunio marinus</name>
    <dbReference type="NCBI Taxonomy" id="568069"/>
    <lineage>
        <taxon>Eukaryota</taxon>
        <taxon>Metazoa</taxon>
        <taxon>Ecdysozoa</taxon>
        <taxon>Arthropoda</taxon>
        <taxon>Hexapoda</taxon>
        <taxon>Insecta</taxon>
        <taxon>Pterygota</taxon>
        <taxon>Neoptera</taxon>
        <taxon>Endopterygota</taxon>
        <taxon>Diptera</taxon>
        <taxon>Nematocera</taxon>
        <taxon>Chironomoidea</taxon>
        <taxon>Chironomidae</taxon>
        <taxon>Clunio</taxon>
    </lineage>
</organism>
<sequence>MLFKFFLHVEKLSDKQLTFGLKHIGTNFATILSKSIEHVIWYSDKPGNYYQVVFPVAPGHLVRRDNIRRQVGAWNSTLQLAIVAAILVSPLMGPVKAIS</sequence>